<evidence type="ECO:0000313" key="2">
    <source>
        <dbReference type="Proteomes" id="UP000193689"/>
    </source>
</evidence>
<organism evidence="1 2">
    <name type="scientific">Pseudomassariella vexata</name>
    <dbReference type="NCBI Taxonomy" id="1141098"/>
    <lineage>
        <taxon>Eukaryota</taxon>
        <taxon>Fungi</taxon>
        <taxon>Dikarya</taxon>
        <taxon>Ascomycota</taxon>
        <taxon>Pezizomycotina</taxon>
        <taxon>Sordariomycetes</taxon>
        <taxon>Xylariomycetidae</taxon>
        <taxon>Amphisphaeriales</taxon>
        <taxon>Pseudomassariaceae</taxon>
        <taxon>Pseudomassariella</taxon>
    </lineage>
</organism>
<protein>
    <submittedName>
        <fullName evidence="1">Uncharacterized protein</fullName>
    </submittedName>
</protein>
<dbReference type="RefSeq" id="XP_040709532.1">
    <property type="nucleotide sequence ID" value="XM_040864628.1"/>
</dbReference>
<gene>
    <name evidence="1" type="ORF">BCR38DRAFT_491170</name>
</gene>
<dbReference type="Proteomes" id="UP000193689">
    <property type="component" value="Unassembled WGS sequence"/>
</dbReference>
<dbReference type="AlphaFoldDB" id="A0A1Y2D7L4"/>
<evidence type="ECO:0000313" key="1">
    <source>
        <dbReference type="EMBL" id="ORY55261.1"/>
    </source>
</evidence>
<dbReference type="EMBL" id="MCFJ01000028">
    <property type="protein sequence ID" value="ORY55261.1"/>
    <property type="molecule type" value="Genomic_DNA"/>
</dbReference>
<dbReference type="STRING" id="1141098.A0A1Y2D7L4"/>
<name>A0A1Y2D7L4_9PEZI</name>
<accession>A0A1Y2D7L4</accession>
<reference evidence="1 2" key="1">
    <citation type="submission" date="2016-07" db="EMBL/GenBank/DDBJ databases">
        <title>Pervasive Adenine N6-methylation of Active Genes in Fungi.</title>
        <authorList>
            <consortium name="DOE Joint Genome Institute"/>
            <person name="Mondo S.J."/>
            <person name="Dannebaum R.O."/>
            <person name="Kuo R.C."/>
            <person name="Labutti K."/>
            <person name="Haridas S."/>
            <person name="Kuo A."/>
            <person name="Salamov A."/>
            <person name="Ahrendt S.R."/>
            <person name="Lipzen A."/>
            <person name="Sullivan W."/>
            <person name="Andreopoulos W.B."/>
            <person name="Clum A."/>
            <person name="Lindquist E."/>
            <person name="Daum C."/>
            <person name="Ramamoorthy G.K."/>
            <person name="Gryganskyi A."/>
            <person name="Culley D."/>
            <person name="Magnuson J.K."/>
            <person name="James T.Y."/>
            <person name="O'Malley M.A."/>
            <person name="Stajich J.E."/>
            <person name="Spatafora J.W."/>
            <person name="Visel A."/>
            <person name="Grigoriev I.V."/>
        </authorList>
    </citation>
    <scope>NUCLEOTIDE SEQUENCE [LARGE SCALE GENOMIC DNA]</scope>
    <source>
        <strain evidence="1 2">CBS 129021</strain>
    </source>
</reference>
<keyword evidence="2" id="KW-1185">Reference proteome</keyword>
<sequence length="299" mass="33301">MQSSQLVPFTIESVLAGMRSWPDSPDLYRIRLRPAHVPGGRLTIKYLAAPNTSKIFTGSDAHRRRHDNLSFNRIPAGDWVVGRLVAKEERNDGEGGKLELTSTETDAAALRGRRLASAEPVWCGGIVDESDCHDLSDRWTTIINAAGQQFSIIQSRDPGLAPRFLAHVTENHSQVIEFLLKHIPDAHKASLPNLEKCKAALAQLHALGIVKSQLQRHSFLVRDDCSVLIQGPFDAHLVDVGDNDEIMKMEMESLEAVLARSPSVYQDQSARILRMVDPQRSKLFEDFEKADGFVVPFAY</sequence>
<dbReference type="OrthoDB" id="2687876at2759"/>
<dbReference type="GeneID" id="63780840"/>
<proteinExistence type="predicted"/>
<dbReference type="InParanoid" id="A0A1Y2D7L4"/>
<comment type="caution">
    <text evidence="1">The sequence shown here is derived from an EMBL/GenBank/DDBJ whole genome shotgun (WGS) entry which is preliminary data.</text>
</comment>